<dbReference type="InterPro" id="IPR036520">
    <property type="entry name" value="UPF0759_sf"/>
</dbReference>
<evidence type="ECO:0000313" key="1">
    <source>
        <dbReference type="EMBL" id="MDN4516484.1"/>
    </source>
</evidence>
<gene>
    <name evidence="1" type="ORF">QYF68_01420</name>
</gene>
<sequence>MTVRVGTSGWSYDHWRNVLYEPGLPAARRLERYAAEFDTVELNGSFYRWPSDAQFQRWRDQLQPGFVMAVKAARGLTHARRLRTPEVWIERLERGWRALGDRGGPLLVQLHPALERDDARLDHFLGAMSTGIPVAVEFRHPSWDDPAVYELLERHDAAYVVMSGGGLPCILKATAGFVYVRLHGPDPQAMYGGSYSADDLRWWAARIGEWDAQGRDVYVYFNNDLGGNAVRNARDLKAELGRRPEG</sequence>
<dbReference type="SUPFAM" id="SSF117396">
    <property type="entry name" value="TM1631-like"/>
    <property type="match status" value="1"/>
</dbReference>
<proteinExistence type="predicted"/>
<dbReference type="PANTHER" id="PTHR30348">
    <property type="entry name" value="UNCHARACTERIZED PROTEIN YECE"/>
    <property type="match status" value="1"/>
</dbReference>
<evidence type="ECO:0000313" key="2">
    <source>
        <dbReference type="Proteomes" id="UP001172687"/>
    </source>
</evidence>
<dbReference type="Proteomes" id="UP001172687">
    <property type="component" value="Unassembled WGS sequence"/>
</dbReference>
<organism evidence="1 2">
    <name type="scientific">Mycolicibacterium austroafricanum</name>
    <name type="common">Mycobacterium austroafricanum</name>
    <dbReference type="NCBI Taxonomy" id="39687"/>
    <lineage>
        <taxon>Bacteria</taxon>
        <taxon>Bacillati</taxon>
        <taxon>Actinomycetota</taxon>
        <taxon>Actinomycetes</taxon>
        <taxon>Mycobacteriales</taxon>
        <taxon>Mycobacteriaceae</taxon>
        <taxon>Mycolicibacterium</taxon>
    </lineage>
</organism>
<dbReference type="Pfam" id="PF01904">
    <property type="entry name" value="DUF72"/>
    <property type="match status" value="1"/>
</dbReference>
<accession>A0ABT8H6V3</accession>
<dbReference type="PANTHER" id="PTHR30348:SF4">
    <property type="entry name" value="DUF72 DOMAIN-CONTAINING PROTEIN"/>
    <property type="match status" value="1"/>
</dbReference>
<dbReference type="Gene3D" id="3.20.20.410">
    <property type="entry name" value="Protein of unknown function UPF0759"/>
    <property type="match status" value="1"/>
</dbReference>
<comment type="caution">
    <text evidence="1">The sequence shown here is derived from an EMBL/GenBank/DDBJ whole genome shotgun (WGS) entry which is preliminary data.</text>
</comment>
<dbReference type="RefSeq" id="WP_208674596.1">
    <property type="nucleotide sequence ID" value="NZ_CP070380.1"/>
</dbReference>
<reference evidence="1" key="1">
    <citation type="submission" date="2023-07" db="EMBL/GenBank/DDBJ databases">
        <title>Degradation of tert-butanol by M. austroafricanum TBA100.</title>
        <authorList>
            <person name="Helbich S."/>
            <person name="Vainshtein Y."/>
        </authorList>
    </citation>
    <scope>NUCLEOTIDE SEQUENCE</scope>
    <source>
        <strain evidence="1">TBA100</strain>
    </source>
</reference>
<name>A0ABT8H6V3_MYCAO</name>
<dbReference type="EMBL" id="JAUHTC010000007">
    <property type="protein sequence ID" value="MDN4516484.1"/>
    <property type="molecule type" value="Genomic_DNA"/>
</dbReference>
<dbReference type="InterPro" id="IPR002763">
    <property type="entry name" value="DUF72"/>
</dbReference>
<protein>
    <submittedName>
        <fullName evidence="1">DUF72 domain-containing protein</fullName>
    </submittedName>
</protein>
<keyword evidence="2" id="KW-1185">Reference proteome</keyword>